<keyword evidence="4" id="KW-0808">Transferase</keyword>
<dbReference type="PANTHER" id="PTHR12133:SF2">
    <property type="entry name" value="TRNA (ADENINE(58)-N(1))-METHYLTRANSFERASE CATALYTIC SUBUNIT TRMT61A"/>
    <property type="match status" value="1"/>
</dbReference>
<evidence type="ECO:0000256" key="4">
    <source>
        <dbReference type="ARBA" id="ARBA00022679"/>
    </source>
</evidence>
<dbReference type="PROSITE" id="PS51620">
    <property type="entry name" value="SAM_TRM61"/>
    <property type="match status" value="1"/>
</dbReference>
<evidence type="ECO:0000256" key="3">
    <source>
        <dbReference type="ARBA" id="ARBA00022603"/>
    </source>
</evidence>
<proteinExistence type="predicted"/>
<dbReference type="InterPro" id="IPR049470">
    <property type="entry name" value="TRM61_C"/>
</dbReference>
<dbReference type="GO" id="GO:0030488">
    <property type="term" value="P:tRNA methylation"/>
    <property type="evidence" value="ECO:0007669"/>
    <property type="project" value="InterPro"/>
</dbReference>
<feature type="compositionally biased region" description="Basic and acidic residues" evidence="8">
    <location>
        <begin position="359"/>
        <end position="368"/>
    </location>
</feature>
<dbReference type="GO" id="GO:0005634">
    <property type="term" value="C:nucleus"/>
    <property type="evidence" value="ECO:0007669"/>
    <property type="project" value="UniProtKB-SubCell"/>
</dbReference>
<dbReference type="Gene3D" id="3.40.50.150">
    <property type="entry name" value="Vaccinia Virus protein VP39"/>
    <property type="match status" value="1"/>
</dbReference>
<feature type="compositionally biased region" description="Basic and acidic residues" evidence="8">
    <location>
        <begin position="320"/>
        <end position="340"/>
    </location>
</feature>
<evidence type="ECO:0000256" key="6">
    <source>
        <dbReference type="ARBA" id="ARBA00022694"/>
    </source>
</evidence>
<feature type="compositionally biased region" description="Basic and acidic residues" evidence="8">
    <location>
        <begin position="397"/>
        <end position="411"/>
    </location>
</feature>
<feature type="domain" description="tRNA (adenine(58)-N(1))-methyltransferase catalytic subunit TRM61 C-terminal" evidence="9">
    <location>
        <begin position="231"/>
        <end position="333"/>
    </location>
</feature>
<feature type="domain" description="tRNA (adenine(58)-N(1))-methyltransferase catalytic subunit TRM61 C-terminal" evidence="9">
    <location>
        <begin position="41"/>
        <end position="147"/>
    </location>
</feature>
<keyword evidence="3" id="KW-0489">Methyltransferase</keyword>
<protein>
    <recommendedName>
        <fullName evidence="2">tRNA (adenine(58)-N(1))-methyltransferase</fullName>
        <ecNumber evidence="2">2.1.1.220</ecNumber>
    </recommendedName>
</protein>
<feature type="compositionally biased region" description="Basic and acidic residues" evidence="8">
    <location>
        <begin position="171"/>
        <end position="182"/>
    </location>
</feature>
<keyword evidence="7" id="KW-0539">Nucleus</keyword>
<dbReference type="Pfam" id="PF08704">
    <property type="entry name" value="GCD14"/>
    <property type="match status" value="2"/>
</dbReference>
<comment type="subcellular location">
    <subcellularLocation>
        <location evidence="1">Nucleus</location>
    </subcellularLocation>
</comment>
<reference evidence="10" key="1">
    <citation type="submission" date="2021-01" db="EMBL/GenBank/DDBJ databases">
        <authorList>
            <person name="Corre E."/>
            <person name="Pelletier E."/>
            <person name="Niang G."/>
            <person name="Scheremetjew M."/>
            <person name="Finn R."/>
            <person name="Kale V."/>
            <person name="Holt S."/>
            <person name="Cochrane G."/>
            <person name="Meng A."/>
            <person name="Brown T."/>
            <person name="Cohen L."/>
        </authorList>
    </citation>
    <scope>NUCLEOTIDE SEQUENCE</scope>
    <source>
        <strain evidence="10">CCMP1320</strain>
    </source>
</reference>
<dbReference type="Gene3D" id="3.10.330.20">
    <property type="match status" value="1"/>
</dbReference>
<dbReference type="SUPFAM" id="SSF53335">
    <property type="entry name" value="S-adenosyl-L-methionine-dependent methyltransferases"/>
    <property type="match status" value="1"/>
</dbReference>
<gene>
    <name evidence="10" type="ORF">DTER00134_LOCUS7988</name>
</gene>
<dbReference type="InterPro" id="IPR029063">
    <property type="entry name" value="SAM-dependent_MTases_sf"/>
</dbReference>
<evidence type="ECO:0000256" key="5">
    <source>
        <dbReference type="ARBA" id="ARBA00022691"/>
    </source>
</evidence>
<organism evidence="10">
    <name type="scientific">Dunaliella tertiolecta</name>
    <name type="common">Green alga</name>
    <dbReference type="NCBI Taxonomy" id="3047"/>
    <lineage>
        <taxon>Eukaryota</taxon>
        <taxon>Viridiplantae</taxon>
        <taxon>Chlorophyta</taxon>
        <taxon>core chlorophytes</taxon>
        <taxon>Chlorophyceae</taxon>
        <taxon>CS clade</taxon>
        <taxon>Chlamydomonadales</taxon>
        <taxon>Dunaliellaceae</taxon>
        <taxon>Dunaliella</taxon>
    </lineage>
</organism>
<evidence type="ECO:0000313" key="10">
    <source>
        <dbReference type="EMBL" id="CAE0492915.1"/>
    </source>
</evidence>
<name>A0A7S3QTN6_DUNTE</name>
<dbReference type="GO" id="GO:0031515">
    <property type="term" value="C:tRNA (m1A) methyltransferase complex"/>
    <property type="evidence" value="ECO:0007669"/>
    <property type="project" value="InterPro"/>
</dbReference>
<dbReference type="AlphaFoldDB" id="A0A7S3QTN6"/>
<dbReference type="PANTHER" id="PTHR12133">
    <property type="entry name" value="TRNA (ADENINE(58)-N(1))-METHYLTRANSFERASE"/>
    <property type="match status" value="1"/>
</dbReference>
<feature type="region of interest" description="Disordered" evidence="8">
    <location>
        <begin position="151"/>
        <end position="229"/>
    </location>
</feature>
<feature type="region of interest" description="Disordered" evidence="8">
    <location>
        <begin position="304"/>
        <end position="487"/>
    </location>
</feature>
<evidence type="ECO:0000256" key="8">
    <source>
        <dbReference type="SAM" id="MobiDB-lite"/>
    </source>
</evidence>
<dbReference type="EMBL" id="HBIP01013875">
    <property type="protein sequence ID" value="CAE0492915.1"/>
    <property type="molecule type" value="Transcribed_RNA"/>
</dbReference>
<evidence type="ECO:0000259" key="9">
    <source>
        <dbReference type="Pfam" id="PF08704"/>
    </source>
</evidence>
<evidence type="ECO:0000256" key="2">
    <source>
        <dbReference type="ARBA" id="ARBA00012796"/>
    </source>
</evidence>
<dbReference type="GO" id="GO:0160107">
    <property type="term" value="F:tRNA (adenine(58)-N1)-methyltransferase activity"/>
    <property type="evidence" value="ECO:0007669"/>
    <property type="project" value="UniProtKB-EC"/>
</dbReference>
<feature type="compositionally biased region" description="Basic and acidic residues" evidence="8">
    <location>
        <begin position="217"/>
        <end position="229"/>
    </location>
</feature>
<feature type="compositionally biased region" description="Low complexity" evidence="8">
    <location>
        <begin position="345"/>
        <end position="354"/>
    </location>
</feature>
<dbReference type="InterPro" id="IPR014816">
    <property type="entry name" value="tRNA_MeTrfase_Gcd14"/>
</dbReference>
<accession>A0A7S3QTN6</accession>
<dbReference type="EC" id="2.1.1.220" evidence="2"/>
<evidence type="ECO:0000256" key="7">
    <source>
        <dbReference type="ARBA" id="ARBA00023242"/>
    </source>
</evidence>
<sequence>MKAVHVDAKARYDNRYGSFPQKDWIGLPFGSKVRATGGSRGWVYLLAPTPDLWSLVLRHRTQILYIADISMVCMYLELCPGAVVLESGTGSGSLTHSLARAVAPSGHVYSFEHHLERANEAAAEVRSNGLASCVTIRHRDVEGCGFPCGQGQTGEGEQGKGSCATIGMDGDGLRMDGTRSEADGGSTCGGDKEVGKGEGCGRVQDGGSEIQQQGGAGKEDGSDAGRDDELNLAGKADAVFLDLPAPPKVIPSAAICLKPNGRLCSFSPCIEQVQNVCRALELAGFTDILTVECLLRTHEVRAERIDTLKRPPPSTQQHQQEQREHPGSAKRARVDTKEGDLQLQDAAPAASADAVGPEEVGKDEDAAHNNEGAGEEGQGGEAEGAQGPGTCAPSGRHPKEDQGGDHEKDRAGGGGEGEEVEGLQGPGAPVPLEGHQKEGQGGGRSKAVGPQGAGGWQAAATTMVSSCPAQQARGHTGYLTFGRKWAG</sequence>
<keyword evidence="6" id="KW-0819">tRNA processing</keyword>
<evidence type="ECO:0000256" key="1">
    <source>
        <dbReference type="ARBA" id="ARBA00004123"/>
    </source>
</evidence>
<keyword evidence="5" id="KW-0949">S-adenosyl-L-methionine</keyword>